<evidence type="ECO:0000313" key="2">
    <source>
        <dbReference type="Proteomes" id="UP000015729"/>
    </source>
</evidence>
<comment type="caution">
    <text evidence="1">The sequence shown here is derived from an EMBL/GenBank/DDBJ whole genome shotgun (WGS) entry which is preliminary data.</text>
</comment>
<protein>
    <submittedName>
        <fullName evidence="1">Glycerol-3-phosphate ABC transporter substrate-binding protein</fullName>
    </submittedName>
</protein>
<evidence type="ECO:0000313" key="1">
    <source>
        <dbReference type="EMBL" id="EPN63038.1"/>
    </source>
</evidence>
<sequence>ASRATLRLLAKRPVQPSGIGREDDRFLEQAISHRNLHSSEVTP</sequence>
<organism evidence="1 2">
    <name type="scientific">Pseudomonas syringae pv. actinidiae ICMP 18807</name>
    <dbReference type="NCBI Taxonomy" id="1194404"/>
    <lineage>
        <taxon>Bacteria</taxon>
        <taxon>Pseudomonadati</taxon>
        <taxon>Pseudomonadota</taxon>
        <taxon>Gammaproteobacteria</taxon>
        <taxon>Pseudomonadales</taxon>
        <taxon>Pseudomonadaceae</taxon>
        <taxon>Pseudomonas</taxon>
        <taxon>Pseudomonas syringae</taxon>
    </lineage>
</organism>
<dbReference type="Proteomes" id="UP000015729">
    <property type="component" value="Unassembled WGS sequence"/>
</dbReference>
<dbReference type="EMBL" id="AOKG01000222">
    <property type="protein sequence ID" value="EPN63038.1"/>
    <property type="molecule type" value="Genomic_DNA"/>
</dbReference>
<feature type="non-terminal residue" evidence="1">
    <location>
        <position position="1"/>
    </location>
</feature>
<proteinExistence type="predicted"/>
<reference evidence="1 2" key="1">
    <citation type="journal article" date="2013" name="PLoS Pathog.">
        <title>Genomic analysis of the Kiwifruit pathogen Pseudomonas syringae pv. actinidiae provides insight into the origins of an emergent plant disease.</title>
        <authorList>
            <person name="McCann H.C."/>
            <person name="Rikkerink E.H."/>
            <person name="Bertels F."/>
            <person name="Fiers M."/>
            <person name="Lu A."/>
            <person name="Rees-George J."/>
            <person name="Andersen M.T."/>
            <person name="Gleave A.P."/>
            <person name="Haubold B."/>
            <person name="Wohlers M.W."/>
            <person name="Guttman D.S."/>
            <person name="Wang P.W."/>
            <person name="Straub C."/>
            <person name="Vanneste J.L."/>
            <person name="Rainey P.B."/>
            <person name="Templeton M.D."/>
        </authorList>
    </citation>
    <scope>NUCLEOTIDE SEQUENCE [LARGE SCALE GENOMIC DNA]</scope>
    <source>
        <strain evidence="1 2">ICMP 18807</strain>
    </source>
</reference>
<gene>
    <name evidence="1" type="ORF">A244_02972</name>
</gene>
<dbReference type="AlphaFoldDB" id="S6V424"/>
<dbReference type="PATRIC" id="fig|1194404.4.peg.617"/>
<accession>S6V424</accession>
<name>S6V424_PSESF</name>